<accession>A0AAE1VHZ2</accession>
<gene>
    <name evidence="1" type="ORF">RND71_015734</name>
</gene>
<name>A0AAE1VHZ2_9SOLA</name>
<sequence length="85" mass="10088">MSSLFFVFLPISMDLLFFRYYMSRICSISFVMWPPELSVTFGPYLELQWHLCIFLRIISRLILGGINPIPCNCERLKFLKDTQET</sequence>
<proteinExistence type="predicted"/>
<dbReference type="Proteomes" id="UP001291623">
    <property type="component" value="Unassembled WGS sequence"/>
</dbReference>
<evidence type="ECO:0000313" key="2">
    <source>
        <dbReference type="Proteomes" id="UP001291623"/>
    </source>
</evidence>
<organism evidence="1 2">
    <name type="scientific">Anisodus tanguticus</name>
    <dbReference type="NCBI Taxonomy" id="243964"/>
    <lineage>
        <taxon>Eukaryota</taxon>
        <taxon>Viridiplantae</taxon>
        <taxon>Streptophyta</taxon>
        <taxon>Embryophyta</taxon>
        <taxon>Tracheophyta</taxon>
        <taxon>Spermatophyta</taxon>
        <taxon>Magnoliopsida</taxon>
        <taxon>eudicotyledons</taxon>
        <taxon>Gunneridae</taxon>
        <taxon>Pentapetalae</taxon>
        <taxon>asterids</taxon>
        <taxon>lamiids</taxon>
        <taxon>Solanales</taxon>
        <taxon>Solanaceae</taxon>
        <taxon>Solanoideae</taxon>
        <taxon>Hyoscyameae</taxon>
        <taxon>Anisodus</taxon>
    </lineage>
</organism>
<reference evidence="1" key="1">
    <citation type="submission" date="2023-12" db="EMBL/GenBank/DDBJ databases">
        <title>Genome assembly of Anisodus tanguticus.</title>
        <authorList>
            <person name="Wang Y.-J."/>
        </authorList>
    </citation>
    <scope>NUCLEOTIDE SEQUENCE</scope>
    <source>
        <strain evidence="1">KB-2021</strain>
        <tissue evidence="1">Leaf</tissue>
    </source>
</reference>
<comment type="caution">
    <text evidence="1">The sequence shown here is derived from an EMBL/GenBank/DDBJ whole genome shotgun (WGS) entry which is preliminary data.</text>
</comment>
<protein>
    <submittedName>
        <fullName evidence="1">Uncharacterized protein</fullName>
    </submittedName>
</protein>
<evidence type="ECO:0000313" key="1">
    <source>
        <dbReference type="EMBL" id="KAK4364376.1"/>
    </source>
</evidence>
<dbReference type="AlphaFoldDB" id="A0AAE1VHZ2"/>
<keyword evidence="2" id="KW-1185">Reference proteome</keyword>
<dbReference type="EMBL" id="JAVYJV010000008">
    <property type="protein sequence ID" value="KAK4364376.1"/>
    <property type="molecule type" value="Genomic_DNA"/>
</dbReference>